<gene>
    <name evidence="1" type="ORF">CLHOM_01560</name>
</gene>
<name>A0A0L6ZET3_9CLOT</name>
<organism evidence="1 2">
    <name type="scientific">Clostridium homopropionicum DSM 5847</name>
    <dbReference type="NCBI Taxonomy" id="1121318"/>
    <lineage>
        <taxon>Bacteria</taxon>
        <taxon>Bacillati</taxon>
        <taxon>Bacillota</taxon>
        <taxon>Clostridia</taxon>
        <taxon>Eubacteriales</taxon>
        <taxon>Clostridiaceae</taxon>
        <taxon>Clostridium</taxon>
    </lineage>
</organism>
<proteinExistence type="predicted"/>
<dbReference type="PATRIC" id="fig|1121318.3.peg.155"/>
<dbReference type="Proteomes" id="UP000037043">
    <property type="component" value="Unassembled WGS sequence"/>
</dbReference>
<evidence type="ECO:0000313" key="1">
    <source>
        <dbReference type="EMBL" id="KOA21485.1"/>
    </source>
</evidence>
<dbReference type="EMBL" id="LHUR01000005">
    <property type="protein sequence ID" value="KOA21485.1"/>
    <property type="molecule type" value="Genomic_DNA"/>
</dbReference>
<accession>A0A0L6ZET3</accession>
<dbReference type="AlphaFoldDB" id="A0A0L6ZET3"/>
<reference evidence="2" key="1">
    <citation type="submission" date="2015-08" db="EMBL/GenBank/DDBJ databases">
        <title>Genome sequence of the strict anaerobe Clostridium homopropionicum LuHBu1 (DSM 5847T).</title>
        <authorList>
            <person name="Poehlein A."/>
            <person name="Beck M."/>
            <person name="Schiel-Bengelsdorf B."/>
            <person name="Bengelsdorf F.R."/>
            <person name="Daniel R."/>
            <person name="Duerre P."/>
        </authorList>
    </citation>
    <scope>NUCLEOTIDE SEQUENCE [LARGE SCALE GENOMIC DNA]</scope>
    <source>
        <strain evidence="2">DSM 5847</strain>
    </source>
</reference>
<dbReference type="RefSeq" id="WP_242846716.1">
    <property type="nucleotide sequence ID" value="NZ_LHUR01000005.1"/>
</dbReference>
<comment type="caution">
    <text evidence="1">The sequence shown here is derived from an EMBL/GenBank/DDBJ whole genome shotgun (WGS) entry which is preliminary data.</text>
</comment>
<evidence type="ECO:0000313" key="2">
    <source>
        <dbReference type="Proteomes" id="UP000037043"/>
    </source>
</evidence>
<sequence length="120" mass="14059">MNTKYNKKEILKSILTIAGLLSIPTLMIKDKIKNIRHEELQRRTLEKIIKNTMELDNNLCNLKAIQYLQFIQSVEIPDKTLCKNIIIEGFKMIKDSKEIDDRIKGDLRFVLECKGVSFLY</sequence>
<keyword evidence="2" id="KW-1185">Reference proteome</keyword>
<protein>
    <submittedName>
        <fullName evidence="1">Uncharacterized protein</fullName>
    </submittedName>
</protein>